<dbReference type="GO" id="GO:0043565">
    <property type="term" value="F:sequence-specific DNA binding"/>
    <property type="evidence" value="ECO:0007669"/>
    <property type="project" value="UniProtKB-ARBA"/>
</dbReference>
<feature type="domain" description="SCAN box" evidence="14">
    <location>
        <begin position="46"/>
        <end position="127"/>
    </location>
</feature>
<feature type="compositionally biased region" description="Acidic residues" evidence="12">
    <location>
        <begin position="187"/>
        <end position="196"/>
    </location>
</feature>
<keyword evidence="9" id="KW-0804">Transcription</keyword>
<dbReference type="FunCoup" id="F7C2C9">
    <property type="interactions" value="14"/>
</dbReference>
<evidence type="ECO:0000256" key="7">
    <source>
        <dbReference type="ARBA" id="ARBA00023015"/>
    </source>
</evidence>
<reference evidence="15 16" key="1">
    <citation type="journal article" date="2008" name="Nature">
        <title>Genome analysis of the platypus reveals unique signatures of evolution.</title>
        <authorList>
            <person name="Warren W.C."/>
            <person name="Hillier L.W."/>
            <person name="Marshall Graves J.A."/>
            <person name="Birney E."/>
            <person name="Ponting C.P."/>
            <person name="Grutzner F."/>
            <person name="Belov K."/>
            <person name="Miller W."/>
            <person name="Clarke L."/>
            <person name="Chinwalla A.T."/>
            <person name="Yang S.P."/>
            <person name="Heger A."/>
            <person name="Locke D.P."/>
            <person name="Miethke P."/>
            <person name="Waters P.D."/>
            <person name="Veyrunes F."/>
            <person name="Fulton L."/>
            <person name="Fulton B."/>
            <person name="Graves T."/>
            <person name="Wallis J."/>
            <person name="Puente X.S."/>
            <person name="Lopez-Otin C."/>
            <person name="Ordonez G.R."/>
            <person name="Eichler E.E."/>
            <person name="Chen L."/>
            <person name="Cheng Z."/>
            <person name="Deakin J.E."/>
            <person name="Alsop A."/>
            <person name="Thompson K."/>
            <person name="Kirby P."/>
            <person name="Papenfuss A.T."/>
            <person name="Wakefield M.J."/>
            <person name="Olender T."/>
            <person name="Lancet D."/>
            <person name="Huttley G.A."/>
            <person name="Smit A.F."/>
            <person name="Pask A."/>
            <person name="Temple-Smith P."/>
            <person name="Batzer M.A."/>
            <person name="Walker J.A."/>
            <person name="Konkel M.K."/>
            <person name="Harris R.S."/>
            <person name="Whittington C.M."/>
            <person name="Wong E.S."/>
            <person name="Gemmell N.J."/>
            <person name="Buschiazzo E."/>
            <person name="Vargas Jentzsch I.M."/>
            <person name="Merkel A."/>
            <person name="Schmitz J."/>
            <person name="Zemann A."/>
            <person name="Churakov G."/>
            <person name="Kriegs J.O."/>
            <person name="Brosius J."/>
            <person name="Murchison E.P."/>
            <person name="Sachidanandam R."/>
            <person name="Smith C."/>
            <person name="Hannon G.J."/>
            <person name="Tsend-Ayush E."/>
            <person name="McMillan D."/>
            <person name="Attenborough R."/>
            <person name="Rens W."/>
            <person name="Ferguson-Smith M."/>
            <person name="Lefevre C.M."/>
            <person name="Sharp J.A."/>
            <person name="Nicholas K.R."/>
            <person name="Ray D.A."/>
            <person name="Kube M."/>
            <person name="Reinhardt R."/>
            <person name="Pringle T.H."/>
            <person name="Taylor J."/>
            <person name="Jones R.C."/>
            <person name="Nixon B."/>
            <person name="Dacheux J.L."/>
            <person name="Niwa H."/>
            <person name="Sekita Y."/>
            <person name="Huang X."/>
            <person name="Stark A."/>
            <person name="Kheradpour P."/>
            <person name="Kellis M."/>
            <person name="Flicek P."/>
            <person name="Chen Y."/>
            <person name="Webber C."/>
            <person name="Hardison R."/>
            <person name="Nelson J."/>
            <person name="Hallsworth-Pepin K."/>
            <person name="Delehaunty K."/>
            <person name="Markovic C."/>
            <person name="Minx P."/>
            <person name="Feng Y."/>
            <person name="Kremitzki C."/>
            <person name="Mitreva M."/>
            <person name="Glasscock J."/>
            <person name="Wylie T."/>
            <person name="Wohldmann P."/>
            <person name="Thiru P."/>
            <person name="Nhan M.N."/>
            <person name="Pohl C.S."/>
            <person name="Smith S.M."/>
            <person name="Hou S."/>
            <person name="Nefedov M."/>
            <person name="de Jong P.J."/>
            <person name="Renfree M.B."/>
            <person name="Mardis E.R."/>
            <person name="Wilson R.K."/>
        </authorList>
    </citation>
    <scope>NUCLEOTIDE SEQUENCE [LARGE SCALE GENOMIC DNA]</scope>
    <source>
        <strain evidence="15 16">Glennie</strain>
    </source>
</reference>
<dbReference type="CDD" id="cd07936">
    <property type="entry name" value="SCAN"/>
    <property type="match status" value="1"/>
</dbReference>
<dbReference type="PANTHER" id="PTHR23235:SF142">
    <property type="entry name" value="ZINC FINGER PROTEIN 384"/>
    <property type="match status" value="1"/>
</dbReference>
<dbReference type="Bgee" id="ENSOANG00000014577">
    <property type="expression patterns" value="Expressed in fibroblast and 7 other cell types or tissues"/>
</dbReference>
<name>F7C2C9_ORNAN</name>
<dbReference type="Gene3D" id="3.30.160.60">
    <property type="entry name" value="Classic Zinc Finger"/>
    <property type="match status" value="3"/>
</dbReference>
<dbReference type="Pfam" id="PF13465">
    <property type="entry name" value="zf-H2C2_2"/>
    <property type="match status" value="1"/>
</dbReference>
<dbReference type="Ensembl" id="ENSOANT00000022965.3">
    <property type="protein sequence ID" value="ENSOANP00000022961.3"/>
    <property type="gene ID" value="ENSOANG00000014577.4"/>
</dbReference>
<sequence length="385" mass="45169">MAEDLNTMFRVQDRTEMQRVKEEDDSLWGGESQLPWKDPREEDARHRPFENFADQEASEPREILEHQLRLCHGWSRADWLTKEQILERLVMDRFLALLPWETQARVRQTRLGSVEEAVTLLEDLRPEPRRRRKWVTVHVFGQKILLEETAFQKAVWESMRFRRESSASHPEELLQEERSQNPHLEPEEQESYEEDSQPLTDRGEGVADPGVKYPQRPVVQQTQKEAFGEEAGEEFSEEEMTGPQGDARQAFEGKKSRKWGMGSDQEMPNLTEEYWGQSRGEAGFWQQTAPRRQNSFICSDCGKRFNKLSKLKIHRRAHTGEKPYVCHVCGRGFSQTSNLNRHQRVHTGEKPYKCPTCGKGFSQSSHIYKHERIHFREGSVKREMC</sequence>
<proteinExistence type="inferred from homology"/>
<dbReference type="PROSITE" id="PS50804">
    <property type="entry name" value="SCAN_BOX"/>
    <property type="match status" value="1"/>
</dbReference>
<evidence type="ECO:0000259" key="13">
    <source>
        <dbReference type="PROSITE" id="PS50157"/>
    </source>
</evidence>
<reference evidence="15" key="3">
    <citation type="submission" date="2025-09" db="UniProtKB">
        <authorList>
            <consortium name="Ensembl"/>
        </authorList>
    </citation>
    <scope>IDENTIFICATION</scope>
    <source>
        <strain evidence="15">Glennie</strain>
    </source>
</reference>
<keyword evidence="5 11" id="KW-0863">Zinc-finger</keyword>
<dbReference type="PROSITE" id="PS50157">
    <property type="entry name" value="ZINC_FINGER_C2H2_2"/>
    <property type="match status" value="3"/>
</dbReference>
<keyword evidence="16" id="KW-1185">Reference proteome</keyword>
<dbReference type="PROSITE" id="PS00028">
    <property type="entry name" value="ZINC_FINGER_C2H2_1"/>
    <property type="match status" value="3"/>
</dbReference>
<evidence type="ECO:0000313" key="15">
    <source>
        <dbReference type="Ensembl" id="ENSOANP00000022961.3"/>
    </source>
</evidence>
<dbReference type="STRING" id="9258.ENSOANP00000022961"/>
<dbReference type="InterPro" id="IPR038269">
    <property type="entry name" value="SCAN_sf"/>
</dbReference>
<comment type="subcellular location">
    <subcellularLocation>
        <location evidence="1">Nucleus</location>
    </subcellularLocation>
</comment>
<dbReference type="eggNOG" id="KOG1721">
    <property type="taxonomic scope" value="Eukaryota"/>
</dbReference>
<evidence type="ECO:0000256" key="6">
    <source>
        <dbReference type="ARBA" id="ARBA00022833"/>
    </source>
</evidence>
<dbReference type="InterPro" id="IPR036236">
    <property type="entry name" value="Znf_C2H2_sf"/>
</dbReference>
<dbReference type="FunFam" id="3.30.160.60:FF:003306">
    <property type="entry name" value="Zinc finger and SCAN domain-containing protein 10"/>
    <property type="match status" value="1"/>
</dbReference>
<feature type="region of interest" description="Disordered" evidence="12">
    <location>
        <begin position="16"/>
        <end position="42"/>
    </location>
</feature>
<keyword evidence="7" id="KW-0805">Transcription regulation</keyword>
<dbReference type="Pfam" id="PF02023">
    <property type="entry name" value="SCAN"/>
    <property type="match status" value="1"/>
</dbReference>
<feature type="compositionally biased region" description="Basic and acidic residues" evidence="12">
    <location>
        <begin position="166"/>
        <end position="186"/>
    </location>
</feature>
<dbReference type="GO" id="GO:0005634">
    <property type="term" value="C:nucleus"/>
    <property type="evidence" value="ECO:0007669"/>
    <property type="project" value="UniProtKB-SubCell"/>
</dbReference>
<keyword evidence="3" id="KW-0479">Metal-binding</keyword>
<dbReference type="PANTHER" id="PTHR23235">
    <property type="entry name" value="KRUEPPEL-LIKE TRANSCRIPTION FACTOR"/>
    <property type="match status" value="1"/>
</dbReference>
<dbReference type="GeneTree" id="ENSGT00940000159965"/>
<evidence type="ECO:0000256" key="12">
    <source>
        <dbReference type="SAM" id="MobiDB-lite"/>
    </source>
</evidence>
<keyword evidence="6" id="KW-0862">Zinc</keyword>
<evidence type="ECO:0000313" key="16">
    <source>
        <dbReference type="Proteomes" id="UP000002279"/>
    </source>
</evidence>
<dbReference type="InterPro" id="IPR013087">
    <property type="entry name" value="Znf_C2H2_type"/>
</dbReference>
<evidence type="ECO:0000256" key="4">
    <source>
        <dbReference type="ARBA" id="ARBA00022737"/>
    </source>
</evidence>
<feature type="domain" description="C2H2-type" evidence="13">
    <location>
        <begin position="296"/>
        <end position="323"/>
    </location>
</feature>
<feature type="domain" description="C2H2-type" evidence="13">
    <location>
        <begin position="324"/>
        <end position="351"/>
    </location>
</feature>
<protein>
    <submittedName>
        <fullName evidence="15">Uncharacterized protein</fullName>
    </submittedName>
</protein>
<accession>F7C2C9</accession>
<keyword evidence="10" id="KW-0539">Nucleus</keyword>
<dbReference type="OMA" id="KHERIHF"/>
<evidence type="ECO:0000256" key="3">
    <source>
        <dbReference type="ARBA" id="ARBA00022723"/>
    </source>
</evidence>
<dbReference type="GO" id="GO:0008270">
    <property type="term" value="F:zinc ion binding"/>
    <property type="evidence" value="ECO:0007669"/>
    <property type="project" value="UniProtKB-KW"/>
</dbReference>
<comment type="similarity">
    <text evidence="2">Belongs to the krueppel C2H2-type zinc-finger protein family.</text>
</comment>
<organism evidence="15 16">
    <name type="scientific">Ornithorhynchus anatinus</name>
    <name type="common">Duckbill platypus</name>
    <dbReference type="NCBI Taxonomy" id="9258"/>
    <lineage>
        <taxon>Eukaryota</taxon>
        <taxon>Metazoa</taxon>
        <taxon>Chordata</taxon>
        <taxon>Craniata</taxon>
        <taxon>Vertebrata</taxon>
        <taxon>Euteleostomi</taxon>
        <taxon>Mammalia</taxon>
        <taxon>Monotremata</taxon>
        <taxon>Ornithorhynchidae</taxon>
        <taxon>Ornithorhynchus</taxon>
    </lineage>
</organism>
<evidence type="ECO:0000259" key="14">
    <source>
        <dbReference type="PROSITE" id="PS50804"/>
    </source>
</evidence>
<feature type="domain" description="C2H2-type" evidence="13">
    <location>
        <begin position="352"/>
        <end position="379"/>
    </location>
</feature>
<reference evidence="15" key="2">
    <citation type="submission" date="2025-08" db="UniProtKB">
        <authorList>
            <consortium name="Ensembl"/>
        </authorList>
    </citation>
    <scope>IDENTIFICATION</scope>
    <source>
        <strain evidence="15">Glennie</strain>
    </source>
</reference>
<dbReference type="Proteomes" id="UP000002279">
    <property type="component" value="Chromosome 10"/>
</dbReference>
<dbReference type="SMART" id="SM00431">
    <property type="entry name" value="SCAN"/>
    <property type="match status" value="1"/>
</dbReference>
<dbReference type="HOGENOM" id="CLU_002678_49_3_1"/>
<evidence type="ECO:0000256" key="9">
    <source>
        <dbReference type="ARBA" id="ARBA00023163"/>
    </source>
</evidence>
<dbReference type="SMART" id="SM00355">
    <property type="entry name" value="ZnF_C2H2"/>
    <property type="match status" value="3"/>
</dbReference>
<evidence type="ECO:0000256" key="1">
    <source>
        <dbReference type="ARBA" id="ARBA00004123"/>
    </source>
</evidence>
<evidence type="ECO:0000256" key="11">
    <source>
        <dbReference type="PROSITE-ProRule" id="PRU00042"/>
    </source>
</evidence>
<dbReference type="FunFam" id="3.30.160.60:FF:002357">
    <property type="entry name" value="Zinc finger protein 782"/>
    <property type="match status" value="1"/>
</dbReference>
<evidence type="ECO:0000256" key="2">
    <source>
        <dbReference type="ARBA" id="ARBA00006991"/>
    </source>
</evidence>
<feature type="region of interest" description="Disordered" evidence="12">
    <location>
        <begin position="166"/>
        <end position="247"/>
    </location>
</feature>
<dbReference type="InterPro" id="IPR003309">
    <property type="entry name" value="SCAN_dom"/>
</dbReference>
<dbReference type="InParanoid" id="F7C2C9"/>
<dbReference type="FunFam" id="1.10.4020.10:FF:000004">
    <property type="entry name" value="Zinc finger and SCAN domain containing 4"/>
    <property type="match status" value="1"/>
</dbReference>
<evidence type="ECO:0000256" key="10">
    <source>
        <dbReference type="ARBA" id="ARBA00023242"/>
    </source>
</evidence>
<feature type="compositionally biased region" description="Acidic residues" evidence="12">
    <location>
        <begin position="228"/>
        <end position="240"/>
    </location>
</feature>
<dbReference type="AlphaFoldDB" id="F7C2C9"/>
<keyword evidence="8" id="KW-0238">DNA-binding</keyword>
<dbReference type="Gene3D" id="1.10.4020.10">
    <property type="entry name" value="DNA breaking-rejoining enzymes"/>
    <property type="match status" value="1"/>
</dbReference>
<dbReference type="Pfam" id="PF00096">
    <property type="entry name" value="zf-C2H2"/>
    <property type="match status" value="1"/>
</dbReference>
<dbReference type="FunFam" id="3.30.160.60:FF:002343">
    <property type="entry name" value="Zinc finger protein 33A"/>
    <property type="match status" value="1"/>
</dbReference>
<evidence type="ECO:0000256" key="8">
    <source>
        <dbReference type="ARBA" id="ARBA00023125"/>
    </source>
</evidence>
<keyword evidence="4" id="KW-0677">Repeat</keyword>
<evidence type="ECO:0000256" key="5">
    <source>
        <dbReference type="ARBA" id="ARBA00022771"/>
    </source>
</evidence>
<dbReference type="SUPFAM" id="SSF47353">
    <property type="entry name" value="Retrovirus capsid dimerization domain-like"/>
    <property type="match status" value="1"/>
</dbReference>
<dbReference type="SUPFAM" id="SSF57667">
    <property type="entry name" value="beta-beta-alpha zinc fingers"/>
    <property type="match status" value="2"/>
</dbReference>